<reference evidence="2 3" key="1">
    <citation type="submission" date="2020-07" db="EMBL/GenBank/DDBJ databases">
        <title>Sequencing the genomes of 1000 actinobacteria strains.</title>
        <authorList>
            <person name="Klenk H.-P."/>
        </authorList>
    </citation>
    <scope>NUCLEOTIDE SEQUENCE [LARGE SCALE GENOMIC DNA]</scope>
    <source>
        <strain evidence="2 3">DSM 27576</strain>
    </source>
</reference>
<feature type="domain" description="Amidase" evidence="1">
    <location>
        <begin position="31"/>
        <end position="121"/>
    </location>
</feature>
<dbReference type="InterPro" id="IPR023631">
    <property type="entry name" value="Amidase_dom"/>
</dbReference>
<keyword evidence="2" id="KW-0808">Transferase</keyword>
<evidence type="ECO:0000313" key="3">
    <source>
        <dbReference type="Proteomes" id="UP000526083"/>
    </source>
</evidence>
<sequence length="138" mass="14801">MTDAFTAMDATAMRALLVAREISASQLWQAHQLRLEQCGERYGAIVDTDLEGAAVTAAAIDARYARGEAIGALAGVPMTIKDSFDVVGLRTSHGRLLDSHTATRDAPAVARARAADAVIFGWGSCRCRDGPQRNRAWQ</sequence>
<protein>
    <submittedName>
        <fullName evidence="2">Asp-tRNA(Asn)/Glu-tRNA(Gln) amidotransferase A subunit family amidase</fullName>
    </submittedName>
</protein>
<dbReference type="Gene3D" id="3.90.1300.10">
    <property type="entry name" value="Amidase signature (AS) domain"/>
    <property type="match status" value="1"/>
</dbReference>
<dbReference type="Pfam" id="PF01425">
    <property type="entry name" value="Amidase"/>
    <property type="match status" value="1"/>
</dbReference>
<proteinExistence type="predicted"/>
<evidence type="ECO:0000259" key="1">
    <source>
        <dbReference type="Pfam" id="PF01425"/>
    </source>
</evidence>
<keyword evidence="3" id="KW-1185">Reference proteome</keyword>
<dbReference type="SUPFAM" id="SSF75304">
    <property type="entry name" value="Amidase signature (AS) enzymes"/>
    <property type="match status" value="1"/>
</dbReference>
<name>A0A7W3JPW0_9MICO</name>
<comment type="caution">
    <text evidence="2">The sequence shown here is derived from an EMBL/GenBank/DDBJ whole genome shotgun (WGS) entry which is preliminary data.</text>
</comment>
<dbReference type="PANTHER" id="PTHR11895">
    <property type="entry name" value="TRANSAMIDASE"/>
    <property type="match status" value="1"/>
</dbReference>
<evidence type="ECO:0000313" key="2">
    <source>
        <dbReference type="EMBL" id="MBA8816832.1"/>
    </source>
</evidence>
<dbReference type="PANTHER" id="PTHR11895:SF76">
    <property type="entry name" value="INDOLEACETAMIDE HYDROLASE"/>
    <property type="match status" value="1"/>
</dbReference>
<gene>
    <name evidence="2" type="ORF">FHX48_001925</name>
</gene>
<dbReference type="GO" id="GO:0016740">
    <property type="term" value="F:transferase activity"/>
    <property type="evidence" value="ECO:0007669"/>
    <property type="project" value="UniProtKB-KW"/>
</dbReference>
<dbReference type="EMBL" id="JACGWY010000003">
    <property type="protein sequence ID" value="MBA8816832.1"/>
    <property type="molecule type" value="Genomic_DNA"/>
</dbReference>
<dbReference type="AlphaFoldDB" id="A0A7W3JPW0"/>
<accession>A0A7W3JPW0</accession>
<dbReference type="InterPro" id="IPR000120">
    <property type="entry name" value="Amidase"/>
</dbReference>
<organism evidence="2 3">
    <name type="scientific">Microbacterium halimionae</name>
    <dbReference type="NCBI Taxonomy" id="1526413"/>
    <lineage>
        <taxon>Bacteria</taxon>
        <taxon>Bacillati</taxon>
        <taxon>Actinomycetota</taxon>
        <taxon>Actinomycetes</taxon>
        <taxon>Micrococcales</taxon>
        <taxon>Microbacteriaceae</taxon>
        <taxon>Microbacterium</taxon>
    </lineage>
</organism>
<dbReference type="InterPro" id="IPR036928">
    <property type="entry name" value="AS_sf"/>
</dbReference>
<dbReference type="Proteomes" id="UP000526083">
    <property type="component" value="Unassembled WGS sequence"/>
</dbReference>